<evidence type="ECO:0000313" key="3">
    <source>
        <dbReference type="Proteomes" id="UP001451303"/>
    </source>
</evidence>
<dbReference type="Proteomes" id="UP001451303">
    <property type="component" value="Unassembled WGS sequence"/>
</dbReference>
<sequence>MSTLGSSLKRSFTPSQIMRPNMPRRTLSGSSHGSCPSPSPLSDEQFAFSAGNTPVREIPPSYVASAGRDALLFGTREVNSKSQTTTFLSESKNASKVVTRSKPIAIELPPTRRLSTAPVETPPSPLSARGDIQGGYFPHHEDPATRVHRPHPFFTLDPSKARHQALHKAAETTHFSVPLTDSRVRTMANDLSHSHLGSSVGATGSTGLHTPVSSYMPSGVHDNIALPMGKYYPTNYENRMASNSNQYKRPSARADAAGVAHSESQLKYRRENSRLRTGSEAKRLVEQYQRDMVAQASMALFSNASSLSPSTRISDNAALKNIQLGATTLKTHKPLSPRLVPLGSPGPVTPMELDSNGDGYLSRGRAAVVMDAGSQNADIARVIIVEERQRIEAKSPGWDKKSSL</sequence>
<name>A0ABR3DA98_NEUIN</name>
<feature type="region of interest" description="Disordered" evidence="1">
    <location>
        <begin position="258"/>
        <end position="277"/>
    </location>
</feature>
<keyword evidence="3" id="KW-1185">Reference proteome</keyword>
<organism evidence="2 3">
    <name type="scientific">Neurospora intermedia</name>
    <dbReference type="NCBI Taxonomy" id="5142"/>
    <lineage>
        <taxon>Eukaryota</taxon>
        <taxon>Fungi</taxon>
        <taxon>Dikarya</taxon>
        <taxon>Ascomycota</taxon>
        <taxon>Pezizomycotina</taxon>
        <taxon>Sordariomycetes</taxon>
        <taxon>Sordariomycetidae</taxon>
        <taxon>Sordariales</taxon>
        <taxon>Sordariaceae</taxon>
        <taxon>Neurospora</taxon>
    </lineage>
</organism>
<comment type="caution">
    <text evidence="2">The sequence shown here is derived from an EMBL/GenBank/DDBJ whole genome shotgun (WGS) entry which is preliminary data.</text>
</comment>
<feature type="compositionally biased region" description="Polar residues" evidence="1">
    <location>
        <begin position="1"/>
        <end position="18"/>
    </location>
</feature>
<evidence type="ECO:0000256" key="1">
    <source>
        <dbReference type="SAM" id="MobiDB-lite"/>
    </source>
</evidence>
<feature type="compositionally biased region" description="Low complexity" evidence="1">
    <location>
        <begin position="27"/>
        <end position="42"/>
    </location>
</feature>
<protein>
    <submittedName>
        <fullName evidence="2">Uncharacterized protein</fullName>
    </submittedName>
</protein>
<gene>
    <name evidence="2" type="ORF">QR685DRAFT_315518</name>
</gene>
<feature type="region of interest" description="Disordered" evidence="1">
    <location>
        <begin position="1"/>
        <end position="46"/>
    </location>
</feature>
<feature type="compositionally biased region" description="Basic and acidic residues" evidence="1">
    <location>
        <begin position="264"/>
        <end position="277"/>
    </location>
</feature>
<proteinExistence type="predicted"/>
<evidence type="ECO:0000313" key="2">
    <source>
        <dbReference type="EMBL" id="KAL0468798.1"/>
    </source>
</evidence>
<accession>A0ABR3DA98</accession>
<dbReference type="EMBL" id="JAVLET010000006">
    <property type="protein sequence ID" value="KAL0468798.1"/>
    <property type="molecule type" value="Genomic_DNA"/>
</dbReference>
<reference evidence="2 3" key="1">
    <citation type="submission" date="2023-09" db="EMBL/GenBank/DDBJ databases">
        <title>Multi-omics analysis of a traditional fermented food reveals byproduct-associated fungal strains for waste-to-food upcycling.</title>
        <authorList>
            <consortium name="Lawrence Berkeley National Laboratory"/>
            <person name="Rekdal V.M."/>
            <person name="Villalobos-Escobedo J.M."/>
            <person name="Rodriguez-Valeron N."/>
            <person name="Garcia M.O."/>
            <person name="Vasquez D.P."/>
            <person name="Damayanti I."/>
            <person name="Sorensen P.M."/>
            <person name="Baidoo E.E."/>
            <person name="De Carvalho A.C."/>
            <person name="Riley R."/>
            <person name="Lipzen A."/>
            <person name="He G."/>
            <person name="Yan M."/>
            <person name="Haridas S."/>
            <person name="Daum C."/>
            <person name="Yoshinaga Y."/>
            <person name="Ng V."/>
            <person name="Grigoriev I.V."/>
            <person name="Munk R."/>
            <person name="Nuraida L."/>
            <person name="Wijaya C.H."/>
            <person name="Morales P.-C."/>
            <person name="Keasling J.D."/>
        </authorList>
    </citation>
    <scope>NUCLEOTIDE SEQUENCE [LARGE SCALE GENOMIC DNA]</scope>
    <source>
        <strain evidence="2 3">FGSC 2613</strain>
    </source>
</reference>